<proteinExistence type="predicted"/>
<evidence type="ECO:0000313" key="2">
    <source>
        <dbReference type="Proteomes" id="UP000240883"/>
    </source>
</evidence>
<gene>
    <name evidence="1" type="ORF">BS50DRAFT_176680</name>
</gene>
<dbReference type="Proteomes" id="UP000240883">
    <property type="component" value="Unassembled WGS sequence"/>
</dbReference>
<reference evidence="1 2" key="1">
    <citation type="journal article" date="2018" name="Front. Microbiol.">
        <title>Genome-Wide Analysis of Corynespora cassiicola Leaf Fall Disease Putative Effectors.</title>
        <authorList>
            <person name="Lopez D."/>
            <person name="Ribeiro S."/>
            <person name="Label P."/>
            <person name="Fumanal B."/>
            <person name="Venisse J.S."/>
            <person name="Kohler A."/>
            <person name="de Oliveira R.R."/>
            <person name="Labutti K."/>
            <person name="Lipzen A."/>
            <person name="Lail K."/>
            <person name="Bauer D."/>
            <person name="Ohm R.A."/>
            <person name="Barry K.W."/>
            <person name="Spatafora J."/>
            <person name="Grigoriev I.V."/>
            <person name="Martin F.M."/>
            <person name="Pujade-Renaud V."/>
        </authorList>
    </citation>
    <scope>NUCLEOTIDE SEQUENCE [LARGE SCALE GENOMIC DNA]</scope>
    <source>
        <strain evidence="1 2">Philippines</strain>
    </source>
</reference>
<name>A0A2T2P5S3_CORCC</name>
<dbReference type="EMBL" id="KZ678129">
    <property type="protein sequence ID" value="PSN73020.1"/>
    <property type="molecule type" value="Genomic_DNA"/>
</dbReference>
<protein>
    <submittedName>
        <fullName evidence="1">Uncharacterized protein</fullName>
    </submittedName>
</protein>
<keyword evidence="2" id="KW-1185">Reference proteome</keyword>
<organism evidence="1 2">
    <name type="scientific">Corynespora cassiicola Philippines</name>
    <dbReference type="NCBI Taxonomy" id="1448308"/>
    <lineage>
        <taxon>Eukaryota</taxon>
        <taxon>Fungi</taxon>
        <taxon>Dikarya</taxon>
        <taxon>Ascomycota</taxon>
        <taxon>Pezizomycotina</taxon>
        <taxon>Dothideomycetes</taxon>
        <taxon>Pleosporomycetidae</taxon>
        <taxon>Pleosporales</taxon>
        <taxon>Corynesporascaceae</taxon>
        <taxon>Corynespora</taxon>
    </lineage>
</organism>
<accession>A0A2T2P5S3</accession>
<evidence type="ECO:0000313" key="1">
    <source>
        <dbReference type="EMBL" id="PSN73020.1"/>
    </source>
</evidence>
<dbReference type="AlphaFoldDB" id="A0A2T2P5S3"/>
<sequence length="226" mass="25390">MGMFVLGASSSLATRLRSSAWKTQHLPTAREGQEEGSWPVGSVCCRPISKSIHLNKQRNGEVRCNCHLVMLPCRARDAYRRWALIERPIGVYATDIRDPSLRPLTRDQVRGDHDVATLGVQFLRPCWGTSSTPCIPLRGKRACLNQCCWPMRLRALETMMNTGAVRYVLHEGDGGVQLGARTGAWLRQNGWMGLIFRFFTRKRLSPECTGRDQAGRNVQAIVLVID</sequence>